<evidence type="ECO:0000313" key="3">
    <source>
        <dbReference type="EnsemblPlants" id="LPERR07G02060.1"/>
    </source>
</evidence>
<reference evidence="4" key="2">
    <citation type="submission" date="2013-12" db="EMBL/GenBank/DDBJ databases">
        <authorList>
            <person name="Yu Y."/>
            <person name="Lee S."/>
            <person name="de Baynast K."/>
            <person name="Wissotski M."/>
            <person name="Liu L."/>
            <person name="Talag J."/>
            <person name="Goicoechea J."/>
            <person name="Angelova A."/>
            <person name="Jetty R."/>
            <person name="Kudrna D."/>
            <person name="Golser W."/>
            <person name="Rivera L."/>
            <person name="Zhang J."/>
            <person name="Wing R."/>
        </authorList>
    </citation>
    <scope>NUCLEOTIDE SEQUENCE</scope>
</reference>
<keyword evidence="4" id="KW-1185">Reference proteome</keyword>
<feature type="domain" description="Disease resistance R13L4/SHOC-2-like LRR" evidence="2">
    <location>
        <begin position="23"/>
        <end position="92"/>
    </location>
</feature>
<reference evidence="3" key="3">
    <citation type="submission" date="2015-04" db="UniProtKB">
        <authorList>
            <consortium name="EnsemblPlants"/>
        </authorList>
    </citation>
    <scope>IDENTIFICATION</scope>
</reference>
<reference evidence="3 4" key="1">
    <citation type="submission" date="2012-08" db="EMBL/GenBank/DDBJ databases">
        <title>Oryza genome evolution.</title>
        <authorList>
            <person name="Wing R.A."/>
        </authorList>
    </citation>
    <scope>NUCLEOTIDE SEQUENCE</scope>
</reference>
<sequence>MMGPYVVVRFLHDVDTCSSRVAAATVMPMLETLEFSILVRFLKDGDMLDLYTNKLGLENIPLVQKVTVNINCKDAHLWDVEVVEMELKRAATPAHVSIKVYKTCVSVREKKDQLPSRRISFLSSKFLDYPCLEKLIVKINCENASREEVEEAEAALRFVTGSHHNHPTLEMARHGEDKMLPED</sequence>
<dbReference type="Gramene" id="LPERR07G02060.1">
    <property type="protein sequence ID" value="LPERR07G02060.1"/>
    <property type="gene ID" value="LPERR07G02060"/>
</dbReference>
<dbReference type="Pfam" id="PF23598">
    <property type="entry name" value="LRR_14"/>
    <property type="match status" value="1"/>
</dbReference>
<organism evidence="3 4">
    <name type="scientific">Leersia perrieri</name>
    <dbReference type="NCBI Taxonomy" id="77586"/>
    <lineage>
        <taxon>Eukaryota</taxon>
        <taxon>Viridiplantae</taxon>
        <taxon>Streptophyta</taxon>
        <taxon>Embryophyta</taxon>
        <taxon>Tracheophyta</taxon>
        <taxon>Spermatophyta</taxon>
        <taxon>Magnoliopsida</taxon>
        <taxon>Liliopsida</taxon>
        <taxon>Poales</taxon>
        <taxon>Poaceae</taxon>
        <taxon>BOP clade</taxon>
        <taxon>Oryzoideae</taxon>
        <taxon>Oryzeae</taxon>
        <taxon>Oryzinae</taxon>
        <taxon>Leersia</taxon>
    </lineage>
</organism>
<dbReference type="EnsemblPlants" id="LPERR07G02060.1">
    <property type="protein sequence ID" value="LPERR07G02060.1"/>
    <property type="gene ID" value="LPERR07G02060"/>
</dbReference>
<accession>A0A0D9WV91</accession>
<dbReference type="AlphaFoldDB" id="A0A0D9WV91"/>
<proteinExistence type="predicted"/>
<evidence type="ECO:0000259" key="2">
    <source>
        <dbReference type="Pfam" id="PF23598"/>
    </source>
</evidence>
<dbReference type="InterPro" id="IPR055414">
    <property type="entry name" value="LRR_R13L4/SHOC2-like"/>
</dbReference>
<evidence type="ECO:0000256" key="1">
    <source>
        <dbReference type="ARBA" id="ARBA00022737"/>
    </source>
</evidence>
<keyword evidence="1" id="KW-0677">Repeat</keyword>
<dbReference type="STRING" id="77586.A0A0D9WV91"/>
<protein>
    <recommendedName>
        <fullName evidence="2">Disease resistance R13L4/SHOC-2-like LRR domain-containing protein</fullName>
    </recommendedName>
</protein>
<name>A0A0D9WV91_9ORYZ</name>
<dbReference type="HOGENOM" id="CLU_1477224_0_0_1"/>
<evidence type="ECO:0000313" key="4">
    <source>
        <dbReference type="Proteomes" id="UP000032180"/>
    </source>
</evidence>
<dbReference type="Proteomes" id="UP000032180">
    <property type="component" value="Chromosome 7"/>
</dbReference>